<name>A0AAP0PGQ5_9MAGN</name>
<dbReference type="Proteomes" id="UP001420932">
    <property type="component" value="Unassembled WGS sequence"/>
</dbReference>
<dbReference type="AlphaFoldDB" id="A0AAP0PGQ5"/>
<accession>A0AAP0PGQ5</accession>
<evidence type="ECO:0000256" key="1">
    <source>
        <dbReference type="SAM" id="MobiDB-lite"/>
    </source>
</evidence>
<dbReference type="EMBL" id="JBBNAF010000005">
    <property type="protein sequence ID" value="KAK9142269.1"/>
    <property type="molecule type" value="Genomic_DNA"/>
</dbReference>
<feature type="compositionally biased region" description="Basic residues" evidence="1">
    <location>
        <begin position="1"/>
        <end position="11"/>
    </location>
</feature>
<feature type="region of interest" description="Disordered" evidence="1">
    <location>
        <begin position="1"/>
        <end position="20"/>
    </location>
</feature>
<evidence type="ECO:0000313" key="2">
    <source>
        <dbReference type="EMBL" id="KAK9142269.1"/>
    </source>
</evidence>
<keyword evidence="3" id="KW-1185">Reference proteome</keyword>
<organism evidence="2 3">
    <name type="scientific">Stephania yunnanensis</name>
    <dbReference type="NCBI Taxonomy" id="152371"/>
    <lineage>
        <taxon>Eukaryota</taxon>
        <taxon>Viridiplantae</taxon>
        <taxon>Streptophyta</taxon>
        <taxon>Embryophyta</taxon>
        <taxon>Tracheophyta</taxon>
        <taxon>Spermatophyta</taxon>
        <taxon>Magnoliopsida</taxon>
        <taxon>Ranunculales</taxon>
        <taxon>Menispermaceae</taxon>
        <taxon>Menispermoideae</taxon>
        <taxon>Cissampelideae</taxon>
        <taxon>Stephania</taxon>
    </lineage>
</organism>
<comment type="caution">
    <text evidence="2">The sequence shown here is derived from an EMBL/GenBank/DDBJ whole genome shotgun (WGS) entry which is preliminary data.</text>
</comment>
<evidence type="ECO:0000313" key="3">
    <source>
        <dbReference type="Proteomes" id="UP001420932"/>
    </source>
</evidence>
<sequence length="85" mass="10018">MVIRNTHRAHQSHPDMPIDENELYLSNTEHDDKGRTYELWWTPSGSRRRHARTSSSQAISAHDEPIKLLRKDIIKEMQTNLLRVT</sequence>
<gene>
    <name evidence="2" type="ORF">Syun_011669</name>
</gene>
<protein>
    <submittedName>
        <fullName evidence="2">Uncharacterized protein</fullName>
    </submittedName>
</protein>
<proteinExistence type="predicted"/>
<reference evidence="2 3" key="1">
    <citation type="submission" date="2024-01" db="EMBL/GenBank/DDBJ databases">
        <title>Genome assemblies of Stephania.</title>
        <authorList>
            <person name="Yang L."/>
        </authorList>
    </citation>
    <scope>NUCLEOTIDE SEQUENCE [LARGE SCALE GENOMIC DNA]</scope>
    <source>
        <strain evidence="2">YNDBR</strain>
        <tissue evidence="2">Leaf</tissue>
    </source>
</reference>